<dbReference type="Pfam" id="PF05119">
    <property type="entry name" value="Terminase_4"/>
    <property type="match status" value="1"/>
</dbReference>
<dbReference type="Proteomes" id="UP000289708">
    <property type="component" value="Unassembled WGS sequence"/>
</dbReference>
<dbReference type="InterPro" id="IPR006448">
    <property type="entry name" value="Phage_term_ssu_P27"/>
</dbReference>
<evidence type="ECO:0000313" key="2">
    <source>
        <dbReference type="EMBL" id="RXF69241.1"/>
    </source>
</evidence>
<keyword evidence="3" id="KW-1185">Reference proteome</keyword>
<gene>
    <name evidence="2" type="ORF">EK403_18825</name>
</gene>
<accession>A0A4Q0M808</accession>
<dbReference type="AlphaFoldDB" id="A0A4Q0M808"/>
<dbReference type="OrthoDB" id="7843333at2"/>
<evidence type="ECO:0000256" key="1">
    <source>
        <dbReference type="SAM" id="MobiDB-lite"/>
    </source>
</evidence>
<proteinExistence type="predicted"/>
<evidence type="ECO:0000313" key="3">
    <source>
        <dbReference type="Proteomes" id="UP000289708"/>
    </source>
</evidence>
<name>A0A4Q0M808_9HYPH</name>
<dbReference type="EMBL" id="RYFI01000022">
    <property type="protein sequence ID" value="RXF69241.1"/>
    <property type="molecule type" value="Genomic_DNA"/>
</dbReference>
<sequence>MPSASRSRAGPKAAPRPAKDALTRAPKAPAHLTAEGRAEWRRVAPHVVASGAFAPVHLPLLEVYCVHLGRVRELERQIQATAAAGGDVARLMRLQDGASKTALRYAAELYASPAAGSRFIASGAHDNADLAAMGI</sequence>
<organism evidence="2 3">
    <name type="scientific">Hansschlegelia zhihuaiae</name>
    <dbReference type="NCBI Taxonomy" id="405005"/>
    <lineage>
        <taxon>Bacteria</taxon>
        <taxon>Pseudomonadati</taxon>
        <taxon>Pseudomonadota</taxon>
        <taxon>Alphaproteobacteria</taxon>
        <taxon>Hyphomicrobiales</taxon>
        <taxon>Methylopilaceae</taxon>
        <taxon>Hansschlegelia</taxon>
    </lineage>
</organism>
<protein>
    <submittedName>
        <fullName evidence="2">P27 family phage terminase small subunit</fullName>
    </submittedName>
</protein>
<dbReference type="RefSeq" id="WP_128779007.1">
    <property type="nucleotide sequence ID" value="NZ_RYFI01000022.1"/>
</dbReference>
<reference evidence="2 3" key="1">
    <citation type="submission" date="2018-12" db="EMBL/GenBank/DDBJ databases">
        <title>bacterium Hansschlegelia zhihuaiae S113.</title>
        <authorList>
            <person name="He J."/>
        </authorList>
    </citation>
    <scope>NUCLEOTIDE SEQUENCE [LARGE SCALE GENOMIC DNA]</scope>
    <source>
        <strain evidence="2 3">S 113</strain>
    </source>
</reference>
<feature type="compositionally biased region" description="Low complexity" evidence="1">
    <location>
        <begin position="1"/>
        <end position="16"/>
    </location>
</feature>
<feature type="region of interest" description="Disordered" evidence="1">
    <location>
        <begin position="1"/>
        <end position="31"/>
    </location>
</feature>
<comment type="caution">
    <text evidence="2">The sequence shown here is derived from an EMBL/GenBank/DDBJ whole genome shotgun (WGS) entry which is preliminary data.</text>
</comment>